<dbReference type="EMBL" id="AM746676">
    <property type="protein sequence ID" value="CAN90624.1"/>
    <property type="molecule type" value="Genomic_DNA"/>
</dbReference>
<dbReference type="HOGENOM" id="CLU_1229225_0_0_7"/>
<evidence type="ECO:0000256" key="2">
    <source>
        <dbReference type="SAM" id="Phobius"/>
    </source>
</evidence>
<evidence type="ECO:0000313" key="4">
    <source>
        <dbReference type="Proteomes" id="UP000002139"/>
    </source>
</evidence>
<dbReference type="AlphaFoldDB" id="A9GUI2"/>
<reference evidence="3 4" key="1">
    <citation type="journal article" date="2007" name="Nat. Biotechnol.">
        <title>Complete genome sequence of the myxobacterium Sorangium cellulosum.</title>
        <authorList>
            <person name="Schneiker S."/>
            <person name="Perlova O."/>
            <person name="Kaiser O."/>
            <person name="Gerth K."/>
            <person name="Alici A."/>
            <person name="Altmeyer M.O."/>
            <person name="Bartels D."/>
            <person name="Bekel T."/>
            <person name="Beyer S."/>
            <person name="Bode E."/>
            <person name="Bode H.B."/>
            <person name="Bolten C.J."/>
            <person name="Choudhuri J.V."/>
            <person name="Doss S."/>
            <person name="Elnakady Y.A."/>
            <person name="Frank B."/>
            <person name="Gaigalat L."/>
            <person name="Goesmann A."/>
            <person name="Groeger C."/>
            <person name="Gross F."/>
            <person name="Jelsbak L."/>
            <person name="Jelsbak L."/>
            <person name="Kalinowski J."/>
            <person name="Kegler C."/>
            <person name="Knauber T."/>
            <person name="Konietzny S."/>
            <person name="Kopp M."/>
            <person name="Krause L."/>
            <person name="Krug D."/>
            <person name="Linke B."/>
            <person name="Mahmud T."/>
            <person name="Martinez-Arias R."/>
            <person name="McHardy A.C."/>
            <person name="Merai M."/>
            <person name="Meyer F."/>
            <person name="Mormann S."/>
            <person name="Munoz-Dorado J."/>
            <person name="Perez J."/>
            <person name="Pradella S."/>
            <person name="Rachid S."/>
            <person name="Raddatz G."/>
            <person name="Rosenau F."/>
            <person name="Rueckert C."/>
            <person name="Sasse F."/>
            <person name="Scharfe M."/>
            <person name="Schuster S.C."/>
            <person name="Suen G."/>
            <person name="Treuner-Lange A."/>
            <person name="Velicer G.J."/>
            <person name="Vorholter F.-J."/>
            <person name="Weissman K.J."/>
            <person name="Welch R.D."/>
            <person name="Wenzel S.C."/>
            <person name="Whitworth D.E."/>
            <person name="Wilhelm S."/>
            <person name="Wittmann C."/>
            <person name="Bloecker H."/>
            <person name="Puehler A."/>
            <person name="Mueller R."/>
        </authorList>
    </citation>
    <scope>NUCLEOTIDE SEQUENCE [LARGE SCALE GENOMIC DNA]</scope>
    <source>
        <strain evidence="4">So ce56</strain>
    </source>
</reference>
<feature type="transmembrane region" description="Helical" evidence="2">
    <location>
        <begin position="12"/>
        <end position="36"/>
    </location>
</feature>
<feature type="compositionally biased region" description="Basic and acidic residues" evidence="1">
    <location>
        <begin position="89"/>
        <end position="98"/>
    </location>
</feature>
<keyword evidence="2" id="KW-0812">Transmembrane</keyword>
<accession>A9GUI2</accession>
<feature type="compositionally biased region" description="Low complexity" evidence="1">
    <location>
        <begin position="70"/>
        <end position="86"/>
    </location>
</feature>
<evidence type="ECO:0000256" key="1">
    <source>
        <dbReference type="SAM" id="MobiDB-lite"/>
    </source>
</evidence>
<dbReference type="STRING" id="448385.sce0467"/>
<gene>
    <name evidence="3" type="ordered locus">sce0467</name>
</gene>
<dbReference type="KEGG" id="scl:sce0467"/>
<dbReference type="Proteomes" id="UP000002139">
    <property type="component" value="Chromosome"/>
</dbReference>
<sequence length="225" mass="24332">MTENATKTGHAVRVLAATVLLVPAFGSGVLVGRSLLDRKPPAKEKSAEPASDPWIRVDRGELAACREQLAARPEPRATAPAAEAPPGKGRQDAPERAATVDELEVELKRCRKSEILVNAEVCSAAARQFSALMALPKDGLMCGPKSRAADLIEQNFDSCAALSHIPADFRSGDLTKEESSLVAEAIRVREELTEEELLRSLKEFVWTCTETPPKLPPMMKQAPEP</sequence>
<keyword evidence="2" id="KW-1133">Transmembrane helix</keyword>
<protein>
    <submittedName>
        <fullName evidence="3">Membrane associated protein</fullName>
    </submittedName>
</protein>
<name>A9GUI2_SORC5</name>
<evidence type="ECO:0000313" key="3">
    <source>
        <dbReference type="EMBL" id="CAN90624.1"/>
    </source>
</evidence>
<keyword evidence="2" id="KW-0472">Membrane</keyword>
<keyword evidence="4" id="KW-1185">Reference proteome</keyword>
<proteinExistence type="predicted"/>
<organism evidence="3 4">
    <name type="scientific">Sorangium cellulosum (strain So ce56)</name>
    <name type="common">Polyangium cellulosum (strain So ce56)</name>
    <dbReference type="NCBI Taxonomy" id="448385"/>
    <lineage>
        <taxon>Bacteria</taxon>
        <taxon>Pseudomonadati</taxon>
        <taxon>Myxococcota</taxon>
        <taxon>Polyangia</taxon>
        <taxon>Polyangiales</taxon>
        <taxon>Polyangiaceae</taxon>
        <taxon>Sorangium</taxon>
    </lineage>
</organism>
<feature type="region of interest" description="Disordered" evidence="1">
    <location>
        <begin position="70"/>
        <end position="98"/>
    </location>
</feature>